<feature type="signal peptide" evidence="4">
    <location>
        <begin position="1"/>
        <end position="24"/>
    </location>
</feature>
<keyword evidence="4" id="KW-0732">Signal</keyword>
<keyword evidence="7" id="KW-1185">Reference proteome</keyword>
<dbReference type="PANTHER" id="PTHR35333:SF3">
    <property type="entry name" value="BETA-LACTAMASE-TYPE TRANSPEPTIDASE FOLD CONTAINING PROTEIN"/>
    <property type="match status" value="1"/>
</dbReference>
<evidence type="ECO:0000256" key="2">
    <source>
        <dbReference type="ARBA" id="ARBA00009009"/>
    </source>
</evidence>
<keyword evidence="6" id="KW-0378">Hydrolase</keyword>
<dbReference type="InterPro" id="IPR012338">
    <property type="entry name" value="Beta-lactam/transpept-like"/>
</dbReference>
<feature type="domain" description="Beta-lactamase class A catalytic" evidence="5">
    <location>
        <begin position="325"/>
        <end position="480"/>
    </location>
</feature>
<sequence length="603" mass="64854">MSSMRSRRLAAFTCFSVLFSTACGGPLESSERTEPLAENGWSQRKDAALGEALNTTPAAWWWAYGQTIEQVSALVNDNGARIVSLQVEQTSPLRFTVATVKNTGSHAKGWWWYVGVTSSQLASALSTNQARLISVDAYEVSGQTYFAAVMISNTGADAKGWWWYHSVTPAQLSTYLTQNNARLVDLRSYATSAGTRYVAVMVPNTGADAKGWWWYYGITGSQLSTYLTQNQAFLTSIQPADSSGSTFNVIMEQNPGVAWWWYYGVTASQLSDRLNQNGARLLDVKTYTSGGVRKFAAILVNNSNAATTRIGELMRDGTDGVTGHYLKQVGGSVQASLQEDFVFEPASSIKALIALHAMREVDAGRATLNQLVNLYAPTANSSCPSNTITGTETLANAIYHMLEFSDNQRTKAVINAFGFTAINQTALTVGMDSTRLNHYPGCGGPVANALTLEDAAVMYEGIADGSLLTASSRTALYQRMPELAGDFTGIRSKLMALVDQEAASFNLSANDIGQYKSRLITHYKAGGYTLCSGGCLEYLSVAGSAEVPKCTGGLVANQNYVWGIFIQGASNATAAGNTFNSAKVEPLREPIRAALSTWATCSP</sequence>
<organism evidence="6 7">
    <name type="scientific">Stigmatella ashevillensis</name>
    <dbReference type="NCBI Taxonomy" id="2995309"/>
    <lineage>
        <taxon>Bacteria</taxon>
        <taxon>Pseudomonadati</taxon>
        <taxon>Myxococcota</taxon>
        <taxon>Myxococcia</taxon>
        <taxon>Myxococcales</taxon>
        <taxon>Cystobacterineae</taxon>
        <taxon>Archangiaceae</taxon>
        <taxon>Stigmatella</taxon>
    </lineage>
</organism>
<dbReference type="Proteomes" id="UP001221838">
    <property type="component" value="Unassembled WGS sequence"/>
</dbReference>
<dbReference type="InterPro" id="IPR000871">
    <property type="entry name" value="Beta-lactam_class-A"/>
</dbReference>
<evidence type="ECO:0000313" key="6">
    <source>
        <dbReference type="EMBL" id="MDC0708268.1"/>
    </source>
</evidence>
<proteinExistence type="inferred from homology"/>
<dbReference type="PANTHER" id="PTHR35333">
    <property type="entry name" value="BETA-LACTAMASE"/>
    <property type="match status" value="1"/>
</dbReference>
<dbReference type="RefSeq" id="WP_272135936.1">
    <property type="nucleotide sequence ID" value="NZ_JAQNDM010000002.1"/>
</dbReference>
<evidence type="ECO:0000256" key="1">
    <source>
        <dbReference type="ARBA" id="ARBA00001526"/>
    </source>
</evidence>
<feature type="chain" id="PRO_5047255633" description="beta-lactamase" evidence="4">
    <location>
        <begin position="25"/>
        <end position="603"/>
    </location>
</feature>
<dbReference type="SUPFAM" id="SSF56601">
    <property type="entry name" value="beta-lactamase/transpeptidase-like"/>
    <property type="match status" value="1"/>
</dbReference>
<dbReference type="EC" id="3.5.2.6" evidence="3"/>
<dbReference type="Pfam" id="PF17660">
    <property type="entry name" value="BTRD1"/>
    <property type="match status" value="2"/>
</dbReference>
<evidence type="ECO:0000259" key="5">
    <source>
        <dbReference type="Pfam" id="PF13354"/>
    </source>
</evidence>
<comment type="similarity">
    <text evidence="2">Belongs to the class-A beta-lactamase family.</text>
</comment>
<gene>
    <name evidence="6" type="ORF">POL68_07275</name>
</gene>
<dbReference type="PROSITE" id="PS51257">
    <property type="entry name" value="PROKAR_LIPOPROTEIN"/>
    <property type="match status" value="1"/>
</dbReference>
<dbReference type="GO" id="GO:0016787">
    <property type="term" value="F:hydrolase activity"/>
    <property type="evidence" value="ECO:0007669"/>
    <property type="project" value="UniProtKB-KW"/>
</dbReference>
<comment type="catalytic activity">
    <reaction evidence="1">
        <text>a beta-lactam + H2O = a substituted beta-amino acid</text>
        <dbReference type="Rhea" id="RHEA:20401"/>
        <dbReference type="ChEBI" id="CHEBI:15377"/>
        <dbReference type="ChEBI" id="CHEBI:35627"/>
        <dbReference type="ChEBI" id="CHEBI:140347"/>
        <dbReference type="EC" id="3.5.2.6"/>
    </reaction>
</comment>
<comment type="caution">
    <text evidence="6">The sequence shown here is derived from an EMBL/GenBank/DDBJ whole genome shotgun (WGS) entry which is preliminary data.</text>
</comment>
<reference evidence="6 7" key="1">
    <citation type="submission" date="2022-11" db="EMBL/GenBank/DDBJ databases">
        <title>Minimal conservation of predation-associated metabolite biosynthetic gene clusters underscores biosynthetic potential of Myxococcota including descriptions for ten novel species: Archangium lansinium sp. nov., Myxococcus landrumus sp. nov., Nannocystis bai.</title>
        <authorList>
            <person name="Ahearne A."/>
            <person name="Stevens C."/>
            <person name="Dowd S."/>
        </authorList>
    </citation>
    <scope>NUCLEOTIDE SEQUENCE [LARGE SCALE GENOMIC DNA]</scope>
    <source>
        <strain evidence="6 7">NCWAL01</strain>
    </source>
</reference>
<dbReference type="Gene3D" id="3.40.710.10">
    <property type="entry name" value="DD-peptidase/beta-lactamase superfamily"/>
    <property type="match status" value="1"/>
</dbReference>
<name>A0ABT5D558_9BACT</name>
<dbReference type="InterPro" id="IPR045155">
    <property type="entry name" value="Beta-lactam_cat"/>
</dbReference>
<dbReference type="EMBL" id="JAQNDM010000002">
    <property type="protein sequence ID" value="MDC0708268.1"/>
    <property type="molecule type" value="Genomic_DNA"/>
</dbReference>
<accession>A0ABT5D558</accession>
<evidence type="ECO:0000313" key="7">
    <source>
        <dbReference type="Proteomes" id="UP001221838"/>
    </source>
</evidence>
<evidence type="ECO:0000256" key="3">
    <source>
        <dbReference type="ARBA" id="ARBA00012865"/>
    </source>
</evidence>
<dbReference type="InterPro" id="IPR049511">
    <property type="entry name" value="PGH-like_rpt"/>
</dbReference>
<dbReference type="Pfam" id="PF13354">
    <property type="entry name" value="Beta-lactamase2"/>
    <property type="match status" value="1"/>
</dbReference>
<protein>
    <recommendedName>
        <fullName evidence="3">beta-lactamase</fullName>
        <ecNumber evidence="3">3.5.2.6</ecNumber>
    </recommendedName>
</protein>
<evidence type="ECO:0000256" key="4">
    <source>
        <dbReference type="SAM" id="SignalP"/>
    </source>
</evidence>